<evidence type="ECO:0000313" key="2">
    <source>
        <dbReference type="Proteomes" id="UP001335648"/>
    </source>
</evidence>
<dbReference type="EMBL" id="JAULUE010002054">
    <property type="protein sequence ID" value="KAK5894024.1"/>
    <property type="molecule type" value="Genomic_DNA"/>
</dbReference>
<keyword evidence="2" id="KW-1185">Reference proteome</keyword>
<reference evidence="1 2" key="1">
    <citation type="journal article" date="2023" name="Mol. Biol. Evol.">
        <title>Genomics of Secondarily Temperate Adaptation in the Only Non-Antarctic Icefish.</title>
        <authorList>
            <person name="Rivera-Colon A.G."/>
            <person name="Rayamajhi N."/>
            <person name="Minhas B.F."/>
            <person name="Madrigal G."/>
            <person name="Bilyk K.T."/>
            <person name="Yoon V."/>
            <person name="Hune M."/>
            <person name="Gregory S."/>
            <person name="Cheng C.H.C."/>
            <person name="Catchen J.M."/>
        </authorList>
    </citation>
    <scope>NUCLEOTIDE SEQUENCE [LARGE SCALE GENOMIC DNA]</scope>
    <source>
        <strain evidence="1">JC2023a</strain>
    </source>
</reference>
<comment type="caution">
    <text evidence="1">The sequence shown here is derived from an EMBL/GenBank/DDBJ whole genome shotgun (WGS) entry which is preliminary data.</text>
</comment>
<protein>
    <submittedName>
        <fullName evidence="1">Uncharacterized protein</fullName>
    </submittedName>
</protein>
<organism evidence="1 2">
    <name type="scientific">Champsocephalus esox</name>
    <name type="common">pike icefish</name>
    <dbReference type="NCBI Taxonomy" id="159716"/>
    <lineage>
        <taxon>Eukaryota</taxon>
        <taxon>Metazoa</taxon>
        <taxon>Chordata</taxon>
        <taxon>Craniata</taxon>
        <taxon>Vertebrata</taxon>
        <taxon>Euteleostomi</taxon>
        <taxon>Actinopterygii</taxon>
        <taxon>Neopterygii</taxon>
        <taxon>Teleostei</taxon>
        <taxon>Neoteleostei</taxon>
        <taxon>Acanthomorphata</taxon>
        <taxon>Eupercaria</taxon>
        <taxon>Perciformes</taxon>
        <taxon>Notothenioidei</taxon>
        <taxon>Channichthyidae</taxon>
        <taxon>Champsocephalus</taxon>
    </lineage>
</organism>
<accession>A0AAN8GZR3</accession>
<evidence type="ECO:0000313" key="1">
    <source>
        <dbReference type="EMBL" id="KAK5894024.1"/>
    </source>
</evidence>
<proteinExistence type="predicted"/>
<sequence>MCLKLRHAAVVLVQTESCGTGPDRELWYWSRQRAVVLVQTESCGTGPDRELWYWSRQRPGCNQSEHSRLERH</sequence>
<dbReference type="AlphaFoldDB" id="A0AAN8GZR3"/>
<name>A0AAN8GZR3_9TELE</name>
<gene>
    <name evidence="1" type="ORF">CesoFtcFv8_010759</name>
</gene>
<dbReference type="Proteomes" id="UP001335648">
    <property type="component" value="Unassembled WGS sequence"/>
</dbReference>